<dbReference type="VEuPathDB" id="VectorBase:GBRI025459"/>
<evidence type="ECO:0000313" key="2">
    <source>
        <dbReference type="EnsemblMetazoa" id="GBRI025459-PA"/>
    </source>
</evidence>
<keyword evidence="1" id="KW-0812">Transmembrane</keyword>
<accession>A0A1A9WMV1</accession>
<reference evidence="2" key="2">
    <citation type="submission" date="2020-05" db="UniProtKB">
        <authorList>
            <consortium name="EnsemblMetazoa"/>
        </authorList>
    </citation>
    <scope>IDENTIFICATION</scope>
    <source>
        <strain evidence="2">IAEA</strain>
    </source>
</reference>
<keyword evidence="1" id="KW-1133">Transmembrane helix</keyword>
<proteinExistence type="predicted"/>
<protein>
    <submittedName>
        <fullName evidence="2">Uncharacterized protein</fullName>
    </submittedName>
</protein>
<dbReference type="AlphaFoldDB" id="A0A1A9WMV1"/>
<dbReference type="EnsemblMetazoa" id="GBRI025459-RA">
    <property type="protein sequence ID" value="GBRI025459-PA"/>
    <property type="gene ID" value="GBRI025459"/>
</dbReference>
<name>A0A1A9WMV1_9MUSC</name>
<reference evidence="3" key="1">
    <citation type="submission" date="2014-03" db="EMBL/GenBank/DDBJ databases">
        <authorList>
            <person name="Aksoy S."/>
            <person name="Warren W."/>
            <person name="Wilson R.K."/>
        </authorList>
    </citation>
    <scope>NUCLEOTIDE SEQUENCE [LARGE SCALE GENOMIC DNA]</scope>
    <source>
        <strain evidence="3">IAEA</strain>
    </source>
</reference>
<sequence length="142" mass="16566">MATSAISRPSHFKNITRASHIKKICSCLSFQKQLRVLVISKTAIGVTHEDDAKADKHLEYITQQNIRSDYKYEHLRSQISDQFLYERLKSQISDQIIYKLKLAIRKSIKNVRFSVYRIFFKFLEAALACFVELIAQIKLLNV</sequence>
<dbReference type="Proteomes" id="UP000091820">
    <property type="component" value="Unassembled WGS sequence"/>
</dbReference>
<evidence type="ECO:0000256" key="1">
    <source>
        <dbReference type="SAM" id="Phobius"/>
    </source>
</evidence>
<keyword evidence="1" id="KW-0472">Membrane</keyword>
<organism evidence="2 3">
    <name type="scientific">Glossina brevipalpis</name>
    <dbReference type="NCBI Taxonomy" id="37001"/>
    <lineage>
        <taxon>Eukaryota</taxon>
        <taxon>Metazoa</taxon>
        <taxon>Ecdysozoa</taxon>
        <taxon>Arthropoda</taxon>
        <taxon>Hexapoda</taxon>
        <taxon>Insecta</taxon>
        <taxon>Pterygota</taxon>
        <taxon>Neoptera</taxon>
        <taxon>Endopterygota</taxon>
        <taxon>Diptera</taxon>
        <taxon>Brachycera</taxon>
        <taxon>Muscomorpha</taxon>
        <taxon>Hippoboscoidea</taxon>
        <taxon>Glossinidae</taxon>
        <taxon>Glossina</taxon>
    </lineage>
</organism>
<evidence type="ECO:0000313" key="3">
    <source>
        <dbReference type="Proteomes" id="UP000091820"/>
    </source>
</evidence>
<keyword evidence="3" id="KW-1185">Reference proteome</keyword>
<feature type="transmembrane region" description="Helical" evidence="1">
    <location>
        <begin position="115"/>
        <end position="137"/>
    </location>
</feature>